<evidence type="ECO:0000259" key="7">
    <source>
        <dbReference type="PROSITE" id="PS51724"/>
    </source>
</evidence>
<comment type="similarity">
    <text evidence="4 5">Belongs to the RlpA family.</text>
</comment>
<evidence type="ECO:0000313" key="9">
    <source>
        <dbReference type="Proteomes" id="UP000004699"/>
    </source>
</evidence>
<sequence>MLMAACGGAPPGDDGVSDGTPPPIDPAMVADAVVRPDPIRLSGNISPYTVNGRTYTVLDSAAGYRKKGTASWYGTKFHGRRTSNGEIFDVYAATAAHKTLPIPSYARVTNLDNNRSMVVRVNDRGPFHDNRIIDLSYGAAVKLGFANQGTAPVIVEALSVVGAEDRRFSEDGDYRNLQIGAYSNKASAEKLASGIATVIETPVQLSPVDGPHGRLYRLRAGPFSDAAALAQAQAALRAAGFPEGQPLP</sequence>
<keyword evidence="9" id="KW-1185">Reference proteome</keyword>
<dbReference type="GO" id="GO:0071555">
    <property type="term" value="P:cell wall organization"/>
    <property type="evidence" value="ECO:0007669"/>
    <property type="project" value="UniProtKB-KW"/>
</dbReference>
<dbReference type="eggNOG" id="COG0797">
    <property type="taxonomic scope" value="Bacteria"/>
</dbReference>
<evidence type="ECO:0000256" key="2">
    <source>
        <dbReference type="ARBA" id="ARBA00023239"/>
    </source>
</evidence>
<dbReference type="InterPro" id="IPR034718">
    <property type="entry name" value="RlpA"/>
</dbReference>
<gene>
    <name evidence="4" type="primary">rlpA</name>
    <name evidence="8" type="ORF">NOR51B_207</name>
</gene>
<evidence type="ECO:0000256" key="1">
    <source>
        <dbReference type="ARBA" id="ARBA00022729"/>
    </source>
</evidence>
<evidence type="ECO:0000313" key="8">
    <source>
        <dbReference type="EMBL" id="EED34270.1"/>
    </source>
</evidence>
<dbReference type="HAMAP" id="MF_02071">
    <property type="entry name" value="RlpA"/>
    <property type="match status" value="1"/>
</dbReference>
<dbReference type="AlphaFoldDB" id="B8KSL8"/>
<dbReference type="SUPFAM" id="SSF50685">
    <property type="entry name" value="Barwin-like endoglucanases"/>
    <property type="match status" value="1"/>
</dbReference>
<dbReference type="NCBIfam" id="TIGR00413">
    <property type="entry name" value="rlpA"/>
    <property type="match status" value="1"/>
</dbReference>
<proteinExistence type="inferred from homology"/>
<dbReference type="PANTHER" id="PTHR34183:SF1">
    <property type="entry name" value="ENDOLYTIC PEPTIDOGLYCAN TRANSGLYCOSYLASE RLPA"/>
    <property type="match status" value="1"/>
</dbReference>
<dbReference type="PROSITE" id="PS51724">
    <property type="entry name" value="SPOR"/>
    <property type="match status" value="1"/>
</dbReference>
<reference evidence="9" key="1">
    <citation type="journal article" date="2013" name="BMC Microbiol.">
        <title>Taxonomy and evolution of bacteriochlorophyll a-containing members of the OM60/NOR5 clade of marine gammaproteobacteria: description of Luminiphilus syltensis gen. nov., sp. nov., reclassification of Haliea rubra as Pseudohaliea rubra gen. nov., comb. nov., and emendation of Chromatocurvus halotolerans.</title>
        <authorList>
            <person name="Spring S."/>
            <person name="Riedel T."/>
            <person name="Sproer C."/>
            <person name="Yan S."/>
            <person name="Harder J."/>
            <person name="Fuchs B.M."/>
        </authorList>
    </citation>
    <scope>NUCLEOTIDE SEQUENCE [LARGE SCALE GENOMIC DNA]</scope>
    <source>
        <strain evidence="9">NOR51-B</strain>
    </source>
</reference>
<dbReference type="EMBL" id="DS999411">
    <property type="protein sequence ID" value="EED34270.1"/>
    <property type="molecule type" value="Genomic_DNA"/>
</dbReference>
<name>B8KSL8_9GAMM</name>
<dbReference type="PANTHER" id="PTHR34183">
    <property type="entry name" value="ENDOLYTIC PEPTIDOGLYCAN TRANSGLYCOSYLASE RLPA"/>
    <property type="match status" value="1"/>
</dbReference>
<dbReference type="EC" id="4.2.2.-" evidence="4"/>
<feature type="domain" description="SPOR" evidence="7">
    <location>
        <begin position="169"/>
        <end position="248"/>
    </location>
</feature>
<feature type="region of interest" description="Disordered" evidence="6">
    <location>
        <begin position="1"/>
        <end position="23"/>
    </location>
</feature>
<keyword evidence="8" id="KW-0449">Lipoprotein</keyword>
<keyword evidence="1" id="KW-0732">Signal</keyword>
<dbReference type="InterPro" id="IPR009009">
    <property type="entry name" value="RlpA-like_DPBB"/>
</dbReference>
<dbReference type="Pfam" id="PF03330">
    <property type="entry name" value="DPBB_1"/>
    <property type="match status" value="1"/>
</dbReference>
<dbReference type="SUPFAM" id="SSF110997">
    <property type="entry name" value="Sporulation related repeat"/>
    <property type="match status" value="1"/>
</dbReference>
<dbReference type="HOGENOM" id="CLU_042923_3_2_6"/>
<organism evidence="8 9">
    <name type="scientific">Luminiphilus syltensis NOR5-1B</name>
    <dbReference type="NCBI Taxonomy" id="565045"/>
    <lineage>
        <taxon>Bacteria</taxon>
        <taxon>Pseudomonadati</taxon>
        <taxon>Pseudomonadota</taxon>
        <taxon>Gammaproteobacteria</taxon>
        <taxon>Cellvibrionales</taxon>
        <taxon>Halieaceae</taxon>
        <taxon>Luminiphilus</taxon>
    </lineage>
</organism>
<dbReference type="OrthoDB" id="9779128at2"/>
<dbReference type="GO" id="GO:0009279">
    <property type="term" value="C:cell outer membrane"/>
    <property type="evidence" value="ECO:0007669"/>
    <property type="project" value="TreeGrafter"/>
</dbReference>
<dbReference type="STRING" id="565045.NOR51B_207"/>
<dbReference type="Gene3D" id="3.30.70.1070">
    <property type="entry name" value="Sporulation related repeat"/>
    <property type="match status" value="1"/>
</dbReference>
<feature type="compositionally biased region" description="Low complexity" evidence="6">
    <location>
        <begin position="1"/>
        <end position="14"/>
    </location>
</feature>
<evidence type="ECO:0000256" key="4">
    <source>
        <dbReference type="HAMAP-Rule" id="MF_02071"/>
    </source>
</evidence>
<protein>
    <recommendedName>
        <fullName evidence="4">Endolytic peptidoglycan transglycosylase RlpA</fullName>
        <ecNumber evidence="4">4.2.2.-</ecNumber>
    </recommendedName>
</protein>
<dbReference type="Proteomes" id="UP000004699">
    <property type="component" value="Unassembled WGS sequence"/>
</dbReference>
<dbReference type="InterPro" id="IPR036680">
    <property type="entry name" value="SPOR-like_sf"/>
</dbReference>
<dbReference type="Gene3D" id="2.40.40.10">
    <property type="entry name" value="RlpA-like domain"/>
    <property type="match status" value="1"/>
</dbReference>
<dbReference type="InterPro" id="IPR012997">
    <property type="entry name" value="RplA"/>
</dbReference>
<dbReference type="CDD" id="cd22268">
    <property type="entry name" value="DPBB_RlpA-like"/>
    <property type="match status" value="1"/>
</dbReference>
<accession>B8KSL8</accession>
<dbReference type="FunFam" id="2.40.40.10:FF:000003">
    <property type="entry name" value="Endolytic peptidoglycan transglycosylase RlpA"/>
    <property type="match status" value="1"/>
</dbReference>
<dbReference type="GO" id="GO:0000270">
    <property type="term" value="P:peptidoglycan metabolic process"/>
    <property type="evidence" value="ECO:0007669"/>
    <property type="project" value="UniProtKB-UniRule"/>
</dbReference>
<dbReference type="GO" id="GO:0042834">
    <property type="term" value="F:peptidoglycan binding"/>
    <property type="evidence" value="ECO:0007669"/>
    <property type="project" value="InterPro"/>
</dbReference>
<evidence type="ECO:0000256" key="3">
    <source>
        <dbReference type="ARBA" id="ARBA00023316"/>
    </source>
</evidence>
<dbReference type="InterPro" id="IPR007730">
    <property type="entry name" value="SPOR-like_dom"/>
</dbReference>
<dbReference type="GO" id="GO:0008932">
    <property type="term" value="F:lytic endotransglycosylase activity"/>
    <property type="evidence" value="ECO:0007669"/>
    <property type="project" value="UniProtKB-UniRule"/>
</dbReference>
<evidence type="ECO:0000256" key="5">
    <source>
        <dbReference type="RuleBase" id="RU003495"/>
    </source>
</evidence>
<dbReference type="InterPro" id="IPR036908">
    <property type="entry name" value="RlpA-like_sf"/>
</dbReference>
<keyword evidence="2 4" id="KW-0456">Lyase</keyword>
<keyword evidence="3 4" id="KW-0961">Cell wall biogenesis/degradation</keyword>
<dbReference type="Pfam" id="PF05036">
    <property type="entry name" value="SPOR"/>
    <property type="match status" value="1"/>
</dbReference>
<evidence type="ECO:0000256" key="6">
    <source>
        <dbReference type="SAM" id="MobiDB-lite"/>
    </source>
</evidence>
<comment type="function">
    <text evidence="4">Lytic transglycosylase with a strong preference for naked glycan strands that lack stem peptides.</text>
</comment>